<keyword evidence="5" id="KW-1185">Reference proteome</keyword>
<evidence type="ECO:0000256" key="3">
    <source>
        <dbReference type="ARBA" id="ARBA00022729"/>
    </source>
</evidence>
<dbReference type="PANTHER" id="PTHR30061">
    <property type="entry name" value="MALTOSE-BINDING PERIPLASMIC PROTEIN"/>
    <property type="match status" value="1"/>
</dbReference>
<evidence type="ECO:0000313" key="5">
    <source>
        <dbReference type="Proteomes" id="UP001589865"/>
    </source>
</evidence>
<proteinExistence type="inferred from homology"/>
<dbReference type="SUPFAM" id="SSF53850">
    <property type="entry name" value="Periplasmic binding protein-like II"/>
    <property type="match status" value="1"/>
</dbReference>
<keyword evidence="3" id="KW-0732">Signal</keyword>
<dbReference type="Proteomes" id="UP001589865">
    <property type="component" value="Unassembled WGS sequence"/>
</dbReference>
<accession>A0ABV6JQ01</accession>
<gene>
    <name evidence="4" type="ORF">ACFFGY_00360</name>
</gene>
<comment type="caution">
    <text evidence="4">The sequence shown here is derived from an EMBL/GenBank/DDBJ whole genome shotgun (WGS) entry which is preliminary data.</text>
</comment>
<keyword evidence="2" id="KW-0813">Transport</keyword>
<sequence length="502" mass="54316">MLSQDRVAPAASMSRRQLLGAAGAATLAAGLPRGLAAAPSPAGTAAEAALWTPDYINSIAGTIDVDTAAECAKVVPLNYRGKLTYWYVGPNEASPRLDHVIDAQFWAAFAKTYPNVTIEKQSLDYNQMLNKARTAVLGNAAPMVAKFPILWGVEFAAKGQLSQLKPEDVGYDSAEFWPGAMKSVTWAGKTYGVPTNNETMALIWNAAIFQAAGLDPERPPATWDELVTYSRQIKEKTGKSGYGMVARANAGNTPFRFMPQLWAYGGGALDEAADAPTYKTVMLNNSGSKAALQASYDMYVRDRSVPTSALTNTQTENQDPFIAGQLAMMISHPSEYATMVDRAQRATGDDKRIADAVVANMRYGLIPQGPARRAVVFGGWNLHMFNPKMVDGTLDTEAARAFIAFSTGPEWSTKLAWTSSNPGNRRGFRTKWMKERLGQTKFLNVTTSMLTSGIPYPVIPESGEIMNIIVPNMLQNALTRKMSVSDAADDAARKVKSLLSGL</sequence>
<dbReference type="Pfam" id="PF01547">
    <property type="entry name" value="SBP_bac_1"/>
    <property type="match status" value="1"/>
</dbReference>
<organism evidence="4 5">
    <name type="scientific">Roseomonas elaeocarpi</name>
    <dbReference type="NCBI Taxonomy" id="907779"/>
    <lineage>
        <taxon>Bacteria</taxon>
        <taxon>Pseudomonadati</taxon>
        <taxon>Pseudomonadota</taxon>
        <taxon>Alphaproteobacteria</taxon>
        <taxon>Acetobacterales</taxon>
        <taxon>Roseomonadaceae</taxon>
        <taxon>Roseomonas</taxon>
    </lineage>
</organism>
<reference evidence="4 5" key="1">
    <citation type="submission" date="2024-09" db="EMBL/GenBank/DDBJ databases">
        <authorList>
            <person name="Sun Q."/>
            <person name="Mori K."/>
        </authorList>
    </citation>
    <scope>NUCLEOTIDE SEQUENCE [LARGE SCALE GENOMIC DNA]</scope>
    <source>
        <strain evidence="4 5">TBRC 5777</strain>
    </source>
</reference>
<evidence type="ECO:0000313" key="4">
    <source>
        <dbReference type="EMBL" id="MFC0406678.1"/>
    </source>
</evidence>
<comment type="similarity">
    <text evidence="1">Belongs to the bacterial solute-binding protein 1 family.</text>
</comment>
<evidence type="ECO:0000256" key="1">
    <source>
        <dbReference type="ARBA" id="ARBA00008520"/>
    </source>
</evidence>
<dbReference type="PROSITE" id="PS51318">
    <property type="entry name" value="TAT"/>
    <property type="match status" value="1"/>
</dbReference>
<dbReference type="EMBL" id="JBHLUN010000001">
    <property type="protein sequence ID" value="MFC0406678.1"/>
    <property type="molecule type" value="Genomic_DNA"/>
</dbReference>
<evidence type="ECO:0000256" key="2">
    <source>
        <dbReference type="ARBA" id="ARBA00022448"/>
    </source>
</evidence>
<dbReference type="RefSeq" id="WP_377042353.1">
    <property type="nucleotide sequence ID" value="NZ_JBHLUN010000001.1"/>
</dbReference>
<protein>
    <submittedName>
        <fullName evidence="4">Extracellular solute-binding protein</fullName>
    </submittedName>
</protein>
<dbReference type="InterPro" id="IPR006311">
    <property type="entry name" value="TAT_signal"/>
</dbReference>
<name>A0ABV6JQ01_9PROT</name>
<dbReference type="Gene3D" id="3.40.190.10">
    <property type="entry name" value="Periplasmic binding protein-like II"/>
    <property type="match status" value="1"/>
</dbReference>
<dbReference type="InterPro" id="IPR006059">
    <property type="entry name" value="SBP"/>
</dbReference>
<dbReference type="PANTHER" id="PTHR30061:SF50">
    <property type="entry name" value="MALTOSE_MALTODEXTRIN-BINDING PERIPLASMIC PROTEIN"/>
    <property type="match status" value="1"/>
</dbReference>